<evidence type="ECO:0000256" key="1">
    <source>
        <dbReference type="SAM" id="Phobius"/>
    </source>
</evidence>
<dbReference type="EMBL" id="LVCM01000034">
    <property type="protein sequence ID" value="KYL31907.1"/>
    <property type="molecule type" value="Genomic_DNA"/>
</dbReference>
<dbReference type="AlphaFoldDB" id="A0AAD0TWV4"/>
<keyword evidence="1" id="KW-0472">Membrane</keyword>
<evidence type="ECO:0000313" key="4">
    <source>
        <dbReference type="EMBL" id="KYL31907.1"/>
    </source>
</evidence>
<dbReference type="RefSeq" id="WP_054982133.1">
    <property type="nucleotide sequence ID" value="NZ_CP033065.1"/>
</dbReference>
<gene>
    <name evidence="4" type="ORF">A2I98_02645</name>
    <name evidence="3" type="ORF">D9T18_04405</name>
</gene>
<feature type="domain" description="2TM" evidence="2">
    <location>
        <begin position="6"/>
        <end position="51"/>
    </location>
</feature>
<accession>A0AAD0TWV4</accession>
<keyword evidence="1" id="KW-0812">Transmembrane</keyword>
<sequence length="62" mass="7068">MNTPAFFDNLKRYFVVLVFLTAINLITSPNNLWVVWPALGMGIALLNELLNSNNSKRVRDEC</sequence>
<organism evidence="3 6">
    <name type="scientific">Pseudoalteromonas agarivorans</name>
    <dbReference type="NCBI Taxonomy" id="176102"/>
    <lineage>
        <taxon>Bacteria</taxon>
        <taxon>Pseudomonadati</taxon>
        <taxon>Pseudomonadota</taxon>
        <taxon>Gammaproteobacteria</taxon>
        <taxon>Alteromonadales</taxon>
        <taxon>Pseudoalteromonadaceae</taxon>
        <taxon>Pseudoalteromonas</taxon>
    </lineage>
</organism>
<dbReference type="Proteomes" id="UP000279995">
    <property type="component" value="Chromosome I"/>
</dbReference>
<reference evidence="3 6" key="2">
    <citation type="submission" date="2018-10" db="EMBL/GenBank/DDBJ databases">
        <title>Complete Genome Sequence and Transcriptomic Profiles of a Marine Bacterium, Pseudoalteromonas agarivorans Hao 2018.</title>
        <authorList>
            <person name="Hao L."/>
        </authorList>
    </citation>
    <scope>NUCLEOTIDE SEQUENCE [LARGE SCALE GENOMIC DNA]</scope>
    <source>
        <strain evidence="3 6">Hao 2018</strain>
    </source>
</reference>
<dbReference type="EMBL" id="CP033065">
    <property type="protein sequence ID" value="AYM85999.1"/>
    <property type="molecule type" value="Genomic_DNA"/>
</dbReference>
<evidence type="ECO:0000313" key="3">
    <source>
        <dbReference type="EMBL" id="AYM85999.1"/>
    </source>
</evidence>
<evidence type="ECO:0000313" key="6">
    <source>
        <dbReference type="Proteomes" id="UP000279995"/>
    </source>
</evidence>
<proteinExistence type="predicted"/>
<keyword evidence="1" id="KW-1133">Transmembrane helix</keyword>
<protein>
    <submittedName>
        <fullName evidence="3">XRE family transcriptional regulator</fullName>
    </submittedName>
</protein>
<reference evidence="4 5" key="1">
    <citation type="submission" date="2016-03" db="EMBL/GenBank/DDBJ databases">
        <authorList>
            <person name="Zhang H."/>
            <person name="Liu R."/>
            <person name="Wang M."/>
            <person name="Wang H."/>
            <person name="Wang L."/>
            <person name="Song L."/>
        </authorList>
    </citation>
    <scope>NUCLEOTIDE SEQUENCE [LARGE SCALE GENOMIC DNA]</scope>
    <source>
        <strain evidence="4 5">DSM 16098</strain>
    </source>
</reference>
<dbReference type="Proteomes" id="UP000075621">
    <property type="component" value="Unassembled WGS sequence"/>
</dbReference>
<evidence type="ECO:0000313" key="5">
    <source>
        <dbReference type="Proteomes" id="UP000075621"/>
    </source>
</evidence>
<dbReference type="Pfam" id="PF13239">
    <property type="entry name" value="2TM"/>
    <property type="match status" value="1"/>
</dbReference>
<evidence type="ECO:0000259" key="2">
    <source>
        <dbReference type="Pfam" id="PF13239"/>
    </source>
</evidence>
<name>A0AAD0TWV4_9GAMM</name>
<dbReference type="InterPro" id="IPR025698">
    <property type="entry name" value="2TM_dom"/>
</dbReference>
<feature type="transmembrane region" description="Helical" evidence="1">
    <location>
        <begin position="12"/>
        <end position="27"/>
    </location>
</feature>